<evidence type="ECO:0000256" key="1">
    <source>
        <dbReference type="ARBA" id="ARBA00022898"/>
    </source>
</evidence>
<organism evidence="3 4">
    <name type="scientific">Xanthomonas dyei</name>
    <dbReference type="NCBI Taxonomy" id="743699"/>
    <lineage>
        <taxon>Bacteria</taxon>
        <taxon>Pseudomonadati</taxon>
        <taxon>Pseudomonadota</taxon>
        <taxon>Gammaproteobacteria</taxon>
        <taxon>Lysobacterales</taxon>
        <taxon>Lysobacteraceae</taxon>
        <taxon>Xanthomonas</taxon>
    </lineage>
</organism>
<dbReference type="Gene3D" id="3.90.1150.10">
    <property type="entry name" value="Aspartate Aminotransferase, domain 1"/>
    <property type="match status" value="1"/>
</dbReference>
<keyword evidence="1" id="KW-0663">Pyridoxal phosphate</keyword>
<dbReference type="InterPro" id="IPR015421">
    <property type="entry name" value="PyrdxlP-dep_Trfase_major"/>
</dbReference>
<dbReference type="InterPro" id="IPR015424">
    <property type="entry name" value="PyrdxlP-dep_Trfase"/>
</dbReference>
<reference evidence="3 4" key="1">
    <citation type="submission" date="2022-08" db="EMBL/GenBank/DDBJ databases">
        <title>Whole genome sequencing-based tracing of a 2022 introduction and outbreak of Xanthomonas hortorum pv. pelargonii.</title>
        <authorList>
            <person name="Iruegas-Bocardo F."/>
            <person name="Weisberg A.K."/>
            <person name="Riutta E.R."/>
            <person name="Kilday K."/>
            <person name="Bonkowski J.C."/>
            <person name="Creswell T."/>
            <person name="Daughtrey M.L."/>
            <person name="Rane K."/>
            <person name="Grunwald N.J."/>
            <person name="Chang J.H."/>
            <person name="Putnam M.L."/>
        </authorList>
    </citation>
    <scope>NUCLEOTIDE SEQUENCE [LARGE SCALE GENOMIC DNA]</scope>
    <source>
        <strain evidence="3 4">22-325</strain>
    </source>
</reference>
<dbReference type="Pfam" id="PF00266">
    <property type="entry name" value="Aminotran_5"/>
    <property type="match status" value="1"/>
</dbReference>
<accession>A0ABZ0DBW9</accession>
<dbReference type="GeneID" id="95583725"/>
<evidence type="ECO:0000313" key="4">
    <source>
        <dbReference type="Proteomes" id="UP001304534"/>
    </source>
</evidence>
<keyword evidence="4" id="KW-1185">Reference proteome</keyword>
<evidence type="ECO:0000313" key="3">
    <source>
        <dbReference type="EMBL" id="WOB27780.1"/>
    </source>
</evidence>
<dbReference type="Gene3D" id="3.40.640.10">
    <property type="entry name" value="Type I PLP-dependent aspartate aminotransferase-like (Major domain)"/>
    <property type="match status" value="1"/>
</dbReference>
<keyword evidence="3" id="KW-0032">Aminotransferase</keyword>
<dbReference type="Proteomes" id="UP001304534">
    <property type="component" value="Chromosome"/>
</dbReference>
<dbReference type="RefSeq" id="WP_316691609.1">
    <property type="nucleotide sequence ID" value="NZ_CP103837.1"/>
</dbReference>
<feature type="domain" description="Aminotransferase class V" evidence="2">
    <location>
        <begin position="53"/>
        <end position="378"/>
    </location>
</feature>
<dbReference type="PANTHER" id="PTHR43092:SF2">
    <property type="entry name" value="HERCYNYLCYSTEINE SULFOXIDE LYASE"/>
    <property type="match status" value="1"/>
</dbReference>
<name>A0ABZ0DBW9_9XANT</name>
<dbReference type="EMBL" id="CP103840">
    <property type="protein sequence ID" value="WOB27780.1"/>
    <property type="molecule type" value="Genomic_DNA"/>
</dbReference>
<keyword evidence="3" id="KW-0808">Transferase</keyword>
<proteinExistence type="predicted"/>
<dbReference type="GO" id="GO:0008483">
    <property type="term" value="F:transaminase activity"/>
    <property type="evidence" value="ECO:0007669"/>
    <property type="project" value="UniProtKB-KW"/>
</dbReference>
<protein>
    <submittedName>
        <fullName evidence="3">Aminotransferase class V-fold PLP-dependent enzyme</fullName>
    </submittedName>
</protein>
<dbReference type="InterPro" id="IPR000192">
    <property type="entry name" value="Aminotrans_V_dom"/>
</dbReference>
<dbReference type="InterPro" id="IPR015422">
    <property type="entry name" value="PyrdxlP-dep_Trfase_small"/>
</dbReference>
<gene>
    <name evidence="3" type="ORF">NYR99_07595</name>
</gene>
<dbReference type="SUPFAM" id="SSF53383">
    <property type="entry name" value="PLP-dependent transferases"/>
    <property type="match status" value="1"/>
</dbReference>
<sequence length="405" mass="43215">MKQRFALDPGVACLNHGMLGACPNAVLERQAAFRAQIERLPSVFILRDLPRLLDASREALAGVIGADPVDLVLLPNVTTALSAVLRSRSFGPDDEILTTNHAYLSARNLLDFVSGNTGATVVVAQVGVPVSDPQHVVQAVLERVTPRTRLAVLDHVTSPTGIVFPIEALVAALAERGIDTVVDGAHAPGMLPVDVQAIGAAYYAGDCHKWLCSPRGAGFLHVRRDRQAGVHPPVISRGYGDSSSARPRLHLEFDWLGTSDPTPLLCIPEAIVFLRNVLPGGLPAVFAHHHASALRCAQYLTARLPLKRLATDDHLGSMVAFALPPRLCAAHPDAAALQDWLYDTHAIDVAVSAWPDDASYVLRVSMQVYAAMEDVVRLGGALQGAFAALDKRDALMQAVTAGVAR</sequence>
<dbReference type="PROSITE" id="PS51257">
    <property type="entry name" value="PROKAR_LIPOPROTEIN"/>
    <property type="match status" value="1"/>
</dbReference>
<evidence type="ECO:0000259" key="2">
    <source>
        <dbReference type="Pfam" id="PF00266"/>
    </source>
</evidence>
<dbReference type="PANTHER" id="PTHR43092">
    <property type="entry name" value="L-CYSTEINE DESULFHYDRASE"/>
    <property type="match status" value="1"/>
</dbReference>